<comment type="caution">
    <text evidence="3">The sequence shown here is derived from an EMBL/GenBank/DDBJ whole genome shotgun (WGS) entry which is preliminary data.</text>
</comment>
<sequence>MECEPTDPNEVNEQEDIPEYTAPTSVSNTAMPLIETAQLNHAQIRKMYQSLNQTQASIFYGTAAFNISGKTLHCLLQLPRSLRAPYQGLGNSLDKMRADLSNAHILIIDEISMVSKQLFAYVNWRLQQIKGNQKPFGGLSILAVGDFFQLPPLGRAKPLCVNEDYVLDFWKDNFQMITLSQIMRQRDDLTYAELLNRLRVKRKHEKLIDADKCMLETVIRSSPEECPIDALHIYATNKEVDNHNTEAISSHFSDIINIDVHDYKKDPRTGEMKRQAAPFKGDKRDLINTLQIAIGARVMCSAVPAYLQLDGYTMYKRNRHASYSNYVHLANKNVRYRCCTSVIIQHSRVPAWKTDGFGPQ</sequence>
<dbReference type="PANTHER" id="PTHR47642:SF5">
    <property type="entry name" value="ATP-DEPENDENT DNA HELICASE"/>
    <property type="match status" value="1"/>
</dbReference>
<gene>
    <name evidence="3" type="ORF">QQF64_033868</name>
</gene>
<keyword evidence="1" id="KW-0378">Hydrolase</keyword>
<reference evidence="3 4" key="1">
    <citation type="submission" date="2023-09" db="EMBL/GenBank/DDBJ databases">
        <authorList>
            <person name="Wang M."/>
        </authorList>
    </citation>
    <scope>NUCLEOTIDE SEQUENCE [LARGE SCALE GENOMIC DNA]</scope>
    <source>
        <strain evidence="3">GT-2023</strain>
        <tissue evidence="3">Liver</tissue>
    </source>
</reference>
<dbReference type="InterPro" id="IPR027417">
    <property type="entry name" value="P-loop_NTPase"/>
</dbReference>
<dbReference type="EC" id="5.6.2.3" evidence="1"/>
<keyword evidence="1" id="KW-0227">DNA damage</keyword>
<keyword evidence="1" id="KW-0547">Nucleotide-binding</keyword>
<dbReference type="Gene3D" id="3.40.50.300">
    <property type="entry name" value="P-loop containing nucleotide triphosphate hydrolases"/>
    <property type="match status" value="1"/>
</dbReference>
<evidence type="ECO:0000256" key="1">
    <source>
        <dbReference type="RuleBase" id="RU363044"/>
    </source>
</evidence>
<keyword evidence="1" id="KW-0233">DNA recombination</keyword>
<proteinExistence type="inferred from homology"/>
<keyword evidence="1" id="KW-0234">DNA repair</keyword>
<dbReference type="Pfam" id="PF05970">
    <property type="entry name" value="PIF1"/>
    <property type="match status" value="1"/>
</dbReference>
<dbReference type="Proteomes" id="UP001558613">
    <property type="component" value="Unassembled WGS sequence"/>
</dbReference>
<dbReference type="InterPro" id="IPR051055">
    <property type="entry name" value="PIF1_helicase"/>
</dbReference>
<organism evidence="3 4">
    <name type="scientific">Cirrhinus molitorella</name>
    <name type="common">mud carp</name>
    <dbReference type="NCBI Taxonomy" id="172907"/>
    <lineage>
        <taxon>Eukaryota</taxon>
        <taxon>Metazoa</taxon>
        <taxon>Chordata</taxon>
        <taxon>Craniata</taxon>
        <taxon>Vertebrata</taxon>
        <taxon>Euteleostomi</taxon>
        <taxon>Actinopterygii</taxon>
        <taxon>Neopterygii</taxon>
        <taxon>Teleostei</taxon>
        <taxon>Ostariophysi</taxon>
        <taxon>Cypriniformes</taxon>
        <taxon>Cyprinidae</taxon>
        <taxon>Labeoninae</taxon>
        <taxon>Labeonini</taxon>
        <taxon>Cirrhinus</taxon>
    </lineage>
</organism>
<evidence type="ECO:0000259" key="2">
    <source>
        <dbReference type="Pfam" id="PF05970"/>
    </source>
</evidence>
<comment type="similarity">
    <text evidence="1">Belongs to the helicase family.</text>
</comment>
<evidence type="ECO:0000313" key="4">
    <source>
        <dbReference type="Proteomes" id="UP001558613"/>
    </source>
</evidence>
<dbReference type="PANTHER" id="PTHR47642">
    <property type="entry name" value="ATP-DEPENDENT DNA HELICASE"/>
    <property type="match status" value="1"/>
</dbReference>
<protein>
    <recommendedName>
        <fullName evidence="1">ATP-dependent DNA helicase</fullName>
        <ecNumber evidence="1">5.6.2.3</ecNumber>
    </recommendedName>
</protein>
<comment type="catalytic activity">
    <reaction evidence="1">
        <text>ATP + H2O = ADP + phosphate + H(+)</text>
        <dbReference type="Rhea" id="RHEA:13065"/>
        <dbReference type="ChEBI" id="CHEBI:15377"/>
        <dbReference type="ChEBI" id="CHEBI:15378"/>
        <dbReference type="ChEBI" id="CHEBI:30616"/>
        <dbReference type="ChEBI" id="CHEBI:43474"/>
        <dbReference type="ChEBI" id="CHEBI:456216"/>
        <dbReference type="EC" id="5.6.2.3"/>
    </reaction>
</comment>
<evidence type="ECO:0000313" key="3">
    <source>
        <dbReference type="EMBL" id="KAL1268505.1"/>
    </source>
</evidence>
<keyword evidence="1" id="KW-0067">ATP-binding</keyword>
<dbReference type="EMBL" id="JAYMGO010000009">
    <property type="protein sequence ID" value="KAL1268505.1"/>
    <property type="molecule type" value="Genomic_DNA"/>
</dbReference>
<feature type="domain" description="DNA helicase Pif1-like DEAD-box helicase" evidence="2">
    <location>
        <begin position="60"/>
        <end position="188"/>
    </location>
</feature>
<keyword evidence="4" id="KW-1185">Reference proteome</keyword>
<dbReference type="SUPFAM" id="SSF52540">
    <property type="entry name" value="P-loop containing nucleoside triphosphate hydrolases"/>
    <property type="match status" value="1"/>
</dbReference>
<keyword evidence="1" id="KW-0347">Helicase</keyword>
<comment type="cofactor">
    <cofactor evidence="1">
        <name>Mg(2+)</name>
        <dbReference type="ChEBI" id="CHEBI:18420"/>
    </cofactor>
</comment>
<accession>A0ABR3MV38</accession>
<name>A0ABR3MV38_9TELE</name>
<dbReference type="InterPro" id="IPR010285">
    <property type="entry name" value="DNA_helicase_pif1-like_DEAD"/>
</dbReference>